<sequence>MARALERDAGALLADYRAGMWTPSSQERGLAEDLARGHWSGSWFREGLRGAPVEVRVGRLADVLDPAASVLEEAGGFSGRAVLLLRQLLDAISPEP</sequence>
<protein>
    <submittedName>
        <fullName evidence="1">Uncharacterized protein</fullName>
    </submittedName>
</protein>
<reference evidence="2" key="1">
    <citation type="submission" date="2015-07" db="EMBL/GenBank/DDBJ databases">
        <authorList>
            <person name="Ju K.-S."/>
            <person name="Doroghazi J.R."/>
            <person name="Metcalf W.W."/>
        </authorList>
    </citation>
    <scope>NUCLEOTIDE SEQUENCE [LARGE SCALE GENOMIC DNA]</scope>
    <source>
        <strain evidence="2">NRRL ISP-5002</strain>
    </source>
</reference>
<organism evidence="1 2">
    <name type="scientific">Streptomyces chattanoogensis</name>
    <dbReference type="NCBI Taxonomy" id="66876"/>
    <lineage>
        <taxon>Bacteria</taxon>
        <taxon>Bacillati</taxon>
        <taxon>Actinomycetota</taxon>
        <taxon>Actinomycetes</taxon>
        <taxon>Kitasatosporales</taxon>
        <taxon>Streptomycetaceae</taxon>
        <taxon>Streptomyces</taxon>
    </lineage>
</organism>
<evidence type="ECO:0000313" key="2">
    <source>
        <dbReference type="Proteomes" id="UP000037982"/>
    </source>
</evidence>
<comment type="caution">
    <text evidence="1">The sequence shown here is derived from an EMBL/GenBank/DDBJ whole genome shotgun (WGS) entry which is preliminary data.</text>
</comment>
<keyword evidence="2" id="KW-1185">Reference proteome</keyword>
<dbReference type="AlphaFoldDB" id="A0A0N0XV34"/>
<accession>A0A0N0XV34</accession>
<gene>
    <name evidence="1" type="ORF">ADL29_17875</name>
</gene>
<dbReference type="Proteomes" id="UP000037982">
    <property type="component" value="Unassembled WGS sequence"/>
</dbReference>
<dbReference type="PATRIC" id="fig|66876.3.peg.3907"/>
<name>A0A0N0XV34_9ACTN</name>
<proteinExistence type="predicted"/>
<dbReference type="EMBL" id="LGKG01000137">
    <property type="protein sequence ID" value="KPC62627.1"/>
    <property type="molecule type" value="Genomic_DNA"/>
</dbReference>
<evidence type="ECO:0000313" key="1">
    <source>
        <dbReference type="EMBL" id="KPC62627.1"/>
    </source>
</evidence>